<dbReference type="PANTHER" id="PTHR11731:SF193">
    <property type="entry name" value="DIPEPTIDYL PEPTIDASE 9"/>
    <property type="match status" value="1"/>
</dbReference>
<dbReference type="PANTHER" id="PTHR11731">
    <property type="entry name" value="PROTEASE FAMILY S9B,C DIPEPTIDYL-PEPTIDASE IV-RELATED"/>
    <property type="match status" value="1"/>
</dbReference>
<sequence>MKPVEIKTQCSGNPPFLAFINNSHLWVVSIETGEERRLTYCHKGWCNSIASIPLPAPTYPGGGETLQLLYEEVDESEVEIIHVLSPALQERKADVYRYPRTGPSKNAQITLKMAEIQTKHLGRIVSTQDKELVLPVTTLFPGVEYIARAGWTRRAWAVLLYRSQQRLQLVLLPPGLFIPVTQDQAQREESVEAVLEGAHPFIICEEITDIWINVYDIFYLFVQTSYEEITFLRVNESKTGFCHLYKVTTGSTHLIYSLFPADDFKWCQGDYILPETFNFSGKSRFPLYGMLRKPHNLVSGREHHTIPFRVFLFVLQVQLVNNSHKGVKYLRLNTLASLGYSVVVIDGRGLKFEALKNKMGQVEGLQYLADKYKFVDLSRVAIHGWSDSGFLSLMGLVYRPNIFKVAIEGAPVTVWMAYDTGYTERYIDLPENNQQGCETGSVDPAHRQSAQPNRLHILHGFLDETVWEKKVDASLPGLSLSSISDPLSLSLQIYPDERHSIRCPKSGEHYEIMLLHFLQQYL</sequence>
<protein>
    <recommendedName>
        <fullName evidence="5">Dipeptidyl peptidase 9</fullName>
    </recommendedName>
</protein>
<dbReference type="Gene3D" id="3.40.50.1820">
    <property type="entry name" value="alpha/beta hydrolase"/>
    <property type="match status" value="1"/>
</dbReference>
<dbReference type="Ensembl" id="ENSOTST00005161558.1">
    <property type="protein sequence ID" value="ENSOTSP00005107196.1"/>
    <property type="gene ID" value="ENSOTSG00005027181.2"/>
</dbReference>
<reference evidence="4" key="1">
    <citation type="journal article" date="2018" name="PLoS ONE">
        <title>Chinook salmon (Oncorhynchus tshawytscha) genome and transcriptome.</title>
        <authorList>
            <person name="Christensen K.A."/>
            <person name="Leong J.S."/>
            <person name="Sakhrani D."/>
            <person name="Biagi C.A."/>
            <person name="Minkley D.R."/>
            <person name="Withler R.E."/>
            <person name="Rondeau E.B."/>
            <person name="Koop B.F."/>
            <person name="Devlin R.H."/>
        </authorList>
    </citation>
    <scope>NUCLEOTIDE SEQUENCE [LARGE SCALE GENOMIC DNA]</scope>
</reference>
<evidence type="ECO:0000259" key="2">
    <source>
        <dbReference type="Pfam" id="PF00930"/>
    </source>
</evidence>
<dbReference type="AlphaFoldDB" id="A0AAZ3NSJ3"/>
<reference evidence="3" key="2">
    <citation type="submission" date="2025-08" db="UniProtKB">
        <authorList>
            <consortium name="Ensembl"/>
        </authorList>
    </citation>
    <scope>IDENTIFICATION</scope>
</reference>
<reference evidence="3" key="3">
    <citation type="submission" date="2025-09" db="UniProtKB">
        <authorList>
            <consortium name="Ensembl"/>
        </authorList>
    </citation>
    <scope>IDENTIFICATION</scope>
</reference>
<dbReference type="GeneTree" id="ENSGT00940000158174"/>
<dbReference type="SUPFAM" id="SSF53474">
    <property type="entry name" value="alpha/beta-Hydrolases"/>
    <property type="match status" value="1"/>
</dbReference>
<dbReference type="InterPro" id="IPR050278">
    <property type="entry name" value="Serine_Prot_S9B/DPPIV"/>
</dbReference>
<dbReference type="GO" id="GO:0008236">
    <property type="term" value="F:serine-type peptidase activity"/>
    <property type="evidence" value="ECO:0007669"/>
    <property type="project" value="InterPro"/>
</dbReference>
<dbReference type="Pfam" id="PF00326">
    <property type="entry name" value="Peptidase_S9"/>
    <property type="match status" value="1"/>
</dbReference>
<feature type="domain" description="Dipeptidylpeptidase IV N-terminal" evidence="2">
    <location>
        <begin position="67"/>
        <end position="253"/>
    </location>
</feature>
<keyword evidence="4" id="KW-1185">Reference proteome</keyword>
<dbReference type="InterPro" id="IPR001375">
    <property type="entry name" value="Peptidase_S9_cat"/>
</dbReference>
<evidence type="ECO:0000259" key="1">
    <source>
        <dbReference type="Pfam" id="PF00326"/>
    </source>
</evidence>
<dbReference type="InterPro" id="IPR029058">
    <property type="entry name" value="AB_hydrolase_fold"/>
</dbReference>
<name>A0AAZ3NSJ3_ONCTS</name>
<dbReference type="GO" id="GO:0008239">
    <property type="term" value="F:dipeptidyl-peptidase activity"/>
    <property type="evidence" value="ECO:0007669"/>
    <property type="project" value="TreeGrafter"/>
</dbReference>
<dbReference type="Pfam" id="PF00930">
    <property type="entry name" value="DPPIV_N"/>
    <property type="match status" value="1"/>
</dbReference>
<dbReference type="InterPro" id="IPR002469">
    <property type="entry name" value="Peptidase_S9B_N"/>
</dbReference>
<evidence type="ECO:0008006" key="5">
    <source>
        <dbReference type="Google" id="ProtNLM"/>
    </source>
</evidence>
<accession>A0AAZ3NSJ3</accession>
<organism evidence="3 4">
    <name type="scientific">Oncorhynchus tshawytscha</name>
    <name type="common">Chinook salmon</name>
    <name type="synonym">Salmo tshawytscha</name>
    <dbReference type="NCBI Taxonomy" id="74940"/>
    <lineage>
        <taxon>Eukaryota</taxon>
        <taxon>Metazoa</taxon>
        <taxon>Chordata</taxon>
        <taxon>Craniata</taxon>
        <taxon>Vertebrata</taxon>
        <taxon>Euteleostomi</taxon>
        <taxon>Actinopterygii</taxon>
        <taxon>Neopterygii</taxon>
        <taxon>Teleostei</taxon>
        <taxon>Protacanthopterygii</taxon>
        <taxon>Salmoniformes</taxon>
        <taxon>Salmonidae</taxon>
        <taxon>Salmoninae</taxon>
        <taxon>Oncorhynchus</taxon>
    </lineage>
</organism>
<proteinExistence type="predicted"/>
<feature type="domain" description="Peptidase S9 prolyl oligopeptidase catalytic" evidence="1">
    <location>
        <begin position="331"/>
        <end position="522"/>
    </location>
</feature>
<dbReference type="GO" id="GO:0006508">
    <property type="term" value="P:proteolysis"/>
    <property type="evidence" value="ECO:0007669"/>
    <property type="project" value="InterPro"/>
</dbReference>
<dbReference type="Proteomes" id="UP000694402">
    <property type="component" value="Unassembled WGS sequence"/>
</dbReference>
<evidence type="ECO:0000313" key="4">
    <source>
        <dbReference type="Proteomes" id="UP000694402"/>
    </source>
</evidence>
<dbReference type="Gene3D" id="2.140.10.30">
    <property type="entry name" value="Dipeptidylpeptidase IV, N-terminal domain"/>
    <property type="match status" value="1"/>
</dbReference>
<evidence type="ECO:0000313" key="3">
    <source>
        <dbReference type="Ensembl" id="ENSOTSP00005107196.1"/>
    </source>
</evidence>